<keyword evidence="1" id="KW-0472">Membrane</keyword>
<evidence type="ECO:0008006" key="3">
    <source>
        <dbReference type="Google" id="ProtNLM"/>
    </source>
</evidence>
<keyword evidence="1" id="KW-1133">Transmembrane helix</keyword>
<accession>A0A6C0CN45</accession>
<feature type="transmembrane region" description="Helical" evidence="1">
    <location>
        <begin position="74"/>
        <end position="97"/>
    </location>
</feature>
<keyword evidence="1" id="KW-0812">Transmembrane</keyword>
<dbReference type="Gene3D" id="2.60.120.200">
    <property type="match status" value="1"/>
</dbReference>
<protein>
    <recommendedName>
        <fullName evidence="3">LamG-like jellyroll fold domain-containing protein</fullName>
    </recommendedName>
</protein>
<sequence length="336" mass="37311">MDGEKPVIEQIQDSIPSGEDMKNTVYDGVDGVSSSLTEMKQSIRDSLEDFSNTSVSEASNDFLTSNSLLAKFSFILLVVIIFMIVLKIMISILGYFLTPSSNPYIIKGALNGNDKVIVPQDPSNLESAPVLKSNDRHRGVEFTWSVWLFLNTASTASTPQNIFVKGNENFDATTGLNLMNGPGLYVEKIDTADSADNTQYNLVLMMDHNGGQETTGNNNGRDRITVESIPIRKWVHVAVRLQNTLLDVYVNGTIAKRHNMLNAPKQNFNDVTVCGNTGFPGKLADLRYYSYAMNVFEINNVVMFGPNTRPSDLSIDSRAKTGTYSYLSNMWYSDKY</sequence>
<reference evidence="2" key="1">
    <citation type="journal article" date="2020" name="Nature">
        <title>Giant virus diversity and host interactions through global metagenomics.</title>
        <authorList>
            <person name="Schulz F."/>
            <person name="Roux S."/>
            <person name="Paez-Espino D."/>
            <person name="Jungbluth S."/>
            <person name="Walsh D.A."/>
            <person name="Denef V.J."/>
            <person name="McMahon K.D."/>
            <person name="Konstantinidis K.T."/>
            <person name="Eloe-Fadrosh E.A."/>
            <person name="Kyrpides N.C."/>
            <person name="Woyke T."/>
        </authorList>
    </citation>
    <scope>NUCLEOTIDE SEQUENCE</scope>
    <source>
        <strain evidence="2">GVMAG-M-3300021375-17</strain>
    </source>
</reference>
<proteinExistence type="predicted"/>
<dbReference type="InterPro" id="IPR013320">
    <property type="entry name" value="ConA-like_dom_sf"/>
</dbReference>
<dbReference type="SUPFAM" id="SSF49899">
    <property type="entry name" value="Concanavalin A-like lectins/glucanases"/>
    <property type="match status" value="1"/>
</dbReference>
<dbReference type="EMBL" id="MN739452">
    <property type="protein sequence ID" value="QHT05310.1"/>
    <property type="molecule type" value="Genomic_DNA"/>
</dbReference>
<evidence type="ECO:0000256" key="1">
    <source>
        <dbReference type="SAM" id="Phobius"/>
    </source>
</evidence>
<evidence type="ECO:0000313" key="2">
    <source>
        <dbReference type="EMBL" id="QHT05310.1"/>
    </source>
</evidence>
<dbReference type="AlphaFoldDB" id="A0A6C0CN45"/>
<organism evidence="2">
    <name type="scientific">viral metagenome</name>
    <dbReference type="NCBI Taxonomy" id="1070528"/>
    <lineage>
        <taxon>unclassified sequences</taxon>
        <taxon>metagenomes</taxon>
        <taxon>organismal metagenomes</taxon>
    </lineage>
</organism>
<name>A0A6C0CN45_9ZZZZ</name>
<dbReference type="Pfam" id="PF13385">
    <property type="entry name" value="Laminin_G_3"/>
    <property type="match status" value="1"/>
</dbReference>